<dbReference type="Pfam" id="PF17128">
    <property type="entry name" value="DUF5107"/>
    <property type="match status" value="1"/>
</dbReference>
<dbReference type="RefSeq" id="WP_068624262.1">
    <property type="nucleotide sequence ID" value="NZ_MAQA01000004.1"/>
</dbReference>
<sequence length="1123" mass="122836">MVNASRIELPDAPTQQRADAVRAWREDVAIDTYLPRAPDRYPAYLDARVYQGSSGQVYPLPFHERISQEKVSRSWDAIHLENEWVRLMILPELGGRVHVGIDKTRDYDFFYRNNVIKPALVGLAGPWVSGGVELNWPQHHRPATFLPTAASIEHEPDGAVTVWCSDHDPFARMKGMHGFRLRPDSSVIELRARLYNRSEHEQTFMWWANVAAHANDDYQSFFPTDVHHVADHAKRAVSSFPSADGRYYGVDYPAQVTPGTPDGDRIDWYRNVPVPTSYMCLGTSDDFFGGYDHGVGAGFVHWADHRVAPGKKQWTWGNAPFGLAWDAHLTDGDGPYVELMAGVYTDNQPDFTFLRPGETRTFSQYWFPIQDIGPAHQASLDAAVHLDVVRSASGGEVRLGVAVTSPRDGVTVTVTGPGGARLATMDADLGPGRSLVRTISTDLPLDPTEVEVVVEHRGTTLVRWRPRRVTGDAVLPDPATEPPAPAEIGSADELHATGLHLSQYRHATRSPEPYWEEALRRDPDDARAHVALAARSCRAGRYADARTHLEAALGRLTLRNPNPRDGEAHYLLGQVLARTGHDEAARDAFGKAAWDASWRSPGRLALARLEARDGNDAAALAETAEVLAVDPQNLQARAVRVLVLRRAGRHGEAAVLLDESRRLDGLDWWLRFLDDGALPTHPPTALDVALELVSVGELAAAARVLDHTASLPVHVGDVNVAPLALLHLADVALRRGDVVAAAAAVERAQQARARWCLASRLDDADMLARIVEAFPWAARAWALLGHWGYAVGRRDEAVTWWETSVALDGTDPVVHRNLAVAAYNLLGDVGAAAARYERAIALAPDDARLRYERDQLAGRTGAPAASRIEALLARPDLVHERDDLTIVLIELLVSVGRLDEALALFDDRSFQPWEGGEGQALGAWEHVRAALARRALTTGDLDGALTHVEAALEVPAALGEARHPLANASDLHLLLGDVRSARGEHGAARAAWEEAARFEGDFQTMEVRAYSEKTCASVLAWRRLGREDRADALIEGLAEHVAHLAVTPAQVDYFATSLPTMLLFTDDPQVRQDGTLLLLRAQLAALEGADAEALTLLRTVLDADPLDAAGRDLRGSLSPEHVA</sequence>
<protein>
    <submittedName>
        <fullName evidence="2">Tetratricopeptide repeat protein</fullName>
    </submittedName>
</protein>
<dbReference type="Pfam" id="PF13432">
    <property type="entry name" value="TPR_16"/>
    <property type="match status" value="1"/>
</dbReference>
<dbReference type="InterPro" id="IPR011990">
    <property type="entry name" value="TPR-like_helical_dom_sf"/>
</dbReference>
<evidence type="ECO:0000313" key="2">
    <source>
        <dbReference type="EMBL" id="OCI32637.1"/>
    </source>
</evidence>
<accession>A0ABX2Y7S0</accession>
<reference evidence="2 3" key="1">
    <citation type="submission" date="2016-06" db="EMBL/GenBank/DDBJ databases">
        <title>Genome sequence of Oerskovia enterophila DSM 43852.</title>
        <authorList>
            <person name="Poehlein A."/>
            <person name="Jag V."/>
            <person name="Bengelsdorf F.R."/>
            <person name="Daniel R."/>
            <person name="Duerre P."/>
        </authorList>
    </citation>
    <scope>NUCLEOTIDE SEQUENCE [LARGE SCALE GENOMIC DNA]</scope>
    <source>
        <strain evidence="2 3">DSM 43852</strain>
    </source>
</reference>
<dbReference type="Gene3D" id="1.25.40.10">
    <property type="entry name" value="Tetratricopeptide repeat domain"/>
    <property type="match status" value="3"/>
</dbReference>
<dbReference type="InterPro" id="IPR019734">
    <property type="entry name" value="TPR_rpt"/>
</dbReference>
<evidence type="ECO:0000259" key="1">
    <source>
        <dbReference type="Pfam" id="PF17128"/>
    </source>
</evidence>
<dbReference type="Proteomes" id="UP000093412">
    <property type="component" value="Unassembled WGS sequence"/>
</dbReference>
<name>A0ABX2Y7S0_9CELL</name>
<feature type="domain" description="DUF5107" evidence="1">
    <location>
        <begin position="56"/>
        <end position="369"/>
    </location>
</feature>
<dbReference type="SMART" id="SM00028">
    <property type="entry name" value="TPR"/>
    <property type="match status" value="5"/>
</dbReference>
<gene>
    <name evidence="2" type="ORF">OERS_05660</name>
</gene>
<organism evidence="2 3">
    <name type="scientific">Oerskovia enterophila</name>
    <dbReference type="NCBI Taxonomy" id="43678"/>
    <lineage>
        <taxon>Bacteria</taxon>
        <taxon>Bacillati</taxon>
        <taxon>Actinomycetota</taxon>
        <taxon>Actinomycetes</taxon>
        <taxon>Micrococcales</taxon>
        <taxon>Cellulomonadaceae</taxon>
        <taxon>Oerskovia</taxon>
    </lineage>
</organism>
<comment type="caution">
    <text evidence="2">The sequence shown here is derived from an EMBL/GenBank/DDBJ whole genome shotgun (WGS) entry which is preliminary data.</text>
</comment>
<keyword evidence="3" id="KW-1185">Reference proteome</keyword>
<dbReference type="SUPFAM" id="SSF48452">
    <property type="entry name" value="TPR-like"/>
    <property type="match status" value="2"/>
</dbReference>
<dbReference type="PANTHER" id="PTHR12558">
    <property type="entry name" value="CELL DIVISION CYCLE 16,23,27"/>
    <property type="match status" value="1"/>
</dbReference>
<dbReference type="EMBL" id="MAQA01000004">
    <property type="protein sequence ID" value="OCI32637.1"/>
    <property type="molecule type" value="Genomic_DNA"/>
</dbReference>
<evidence type="ECO:0000313" key="3">
    <source>
        <dbReference type="Proteomes" id="UP000093412"/>
    </source>
</evidence>
<dbReference type="InterPro" id="IPR033396">
    <property type="entry name" value="DUF5107"/>
</dbReference>
<proteinExistence type="predicted"/>
<dbReference type="PANTHER" id="PTHR12558:SF13">
    <property type="entry name" value="CELL DIVISION CYCLE PROTEIN 27 HOMOLOG"/>
    <property type="match status" value="1"/>
</dbReference>